<evidence type="ECO:0000256" key="5">
    <source>
        <dbReference type="ARBA" id="ARBA00022833"/>
    </source>
</evidence>
<feature type="compositionally biased region" description="Low complexity" evidence="8">
    <location>
        <begin position="180"/>
        <end position="193"/>
    </location>
</feature>
<dbReference type="GO" id="GO:0006357">
    <property type="term" value="P:regulation of transcription by RNA polymerase II"/>
    <property type="evidence" value="ECO:0000318"/>
    <property type="project" value="GO_Central"/>
</dbReference>
<dbReference type="FunFam" id="3.30.160.60:FF:000100">
    <property type="entry name" value="Zinc finger 45-like"/>
    <property type="match status" value="1"/>
</dbReference>
<dbReference type="PROSITE" id="PS50097">
    <property type="entry name" value="BTB"/>
    <property type="match status" value="1"/>
</dbReference>
<evidence type="ECO:0000313" key="11">
    <source>
        <dbReference type="Proteomes" id="UP000001554"/>
    </source>
</evidence>
<dbReference type="Pfam" id="PF00651">
    <property type="entry name" value="BTB"/>
    <property type="match status" value="1"/>
</dbReference>
<name>A0A9J7KWZ9_BRAFL</name>
<dbReference type="InterPro" id="IPR050457">
    <property type="entry name" value="ZnFinger_BTB_dom_contain"/>
</dbReference>
<evidence type="ECO:0000256" key="7">
    <source>
        <dbReference type="PROSITE-ProRule" id="PRU00042"/>
    </source>
</evidence>
<sequence length="500" mass="54570">MAATKETTFKFPNMAASFVKHLNDMRQRGQLCDLTVVVMGMQFPCHRAVLAACSSYFRSVFTSGGEVPNELHLPTMKVDTFSKILDFMYTHRLTLNAGNTGDILVAATMLNLENVVDVCSQYLKRSMASMAMAMNSSETQTTASSSTEGGSHDRPRQVASFADSQDYGIDYFGSTASFQSGRSVGSSRVESPSANPHSTGSPHRKESTPQWDTPVMKVEPDQLEPSEDSSTSSTAGGELRSTPMQVQGRYTDVRERAVDTAGDGLQLQIGGVTSWSTDGNMLQRDGSATLSAAPTQDPYSPSMQVPGTAKRTDDLGKVYYACPVCDSTFTWKSSLQRHMHNHSMWRRHVCQVCGKSFARMDVLKDHMLLHLAEKPHKCDICGRKFTHKKNLKMHVMRHMGGSPMTCKICHYRYATVAGLRNHMKIKHDAELVEAQGPDGDGTPQCADMASPSELSSINVDQGTPMEESGNSPGDGVQHELSSVGMDQNTPVDDSGNGPQE</sequence>
<dbReference type="Pfam" id="PF00096">
    <property type="entry name" value="zf-C2H2"/>
    <property type="match status" value="2"/>
</dbReference>
<feature type="region of interest" description="Disordered" evidence="8">
    <location>
        <begin position="289"/>
        <end position="308"/>
    </location>
</feature>
<feature type="region of interest" description="Disordered" evidence="8">
    <location>
        <begin position="135"/>
        <end position="156"/>
    </location>
</feature>
<feature type="region of interest" description="Disordered" evidence="8">
    <location>
        <begin position="180"/>
        <end position="249"/>
    </location>
</feature>
<evidence type="ECO:0000313" key="12">
    <source>
        <dbReference type="RefSeq" id="XP_035672099.1"/>
    </source>
</evidence>
<dbReference type="Gene3D" id="3.30.160.60">
    <property type="entry name" value="Classic Zinc Finger"/>
    <property type="match status" value="3"/>
</dbReference>
<dbReference type="PANTHER" id="PTHR46105:SF28">
    <property type="entry name" value="ZINC FINGER PROTEIN 37-LIKE"/>
    <property type="match status" value="1"/>
</dbReference>
<keyword evidence="2" id="KW-0479">Metal-binding</keyword>
<feature type="compositionally biased region" description="Polar residues" evidence="8">
    <location>
        <begin position="289"/>
        <end position="305"/>
    </location>
</feature>
<evidence type="ECO:0000256" key="4">
    <source>
        <dbReference type="ARBA" id="ARBA00022771"/>
    </source>
</evidence>
<reference evidence="12" key="2">
    <citation type="submission" date="2025-08" db="UniProtKB">
        <authorList>
            <consortium name="RefSeq"/>
        </authorList>
    </citation>
    <scope>IDENTIFICATION</scope>
    <source>
        <strain evidence="12">S238N-H82</strain>
        <tissue evidence="12">Testes</tissue>
    </source>
</reference>
<feature type="compositionally biased region" description="Low complexity" evidence="8">
    <location>
        <begin position="135"/>
        <end position="149"/>
    </location>
</feature>
<dbReference type="GeneID" id="118413062"/>
<dbReference type="GO" id="GO:0005634">
    <property type="term" value="C:nucleus"/>
    <property type="evidence" value="ECO:0007669"/>
    <property type="project" value="UniProtKB-SubCell"/>
</dbReference>
<keyword evidence="6" id="KW-0539">Nucleus</keyword>
<evidence type="ECO:0000256" key="2">
    <source>
        <dbReference type="ARBA" id="ARBA00022723"/>
    </source>
</evidence>
<keyword evidence="3" id="KW-0677">Repeat</keyword>
<dbReference type="PROSITE" id="PS50157">
    <property type="entry name" value="ZINC_FINGER_C2H2_2"/>
    <property type="match status" value="3"/>
</dbReference>
<keyword evidence="11" id="KW-1185">Reference proteome</keyword>
<comment type="subcellular location">
    <subcellularLocation>
        <location evidence="1">Nucleus</location>
    </subcellularLocation>
</comment>
<evidence type="ECO:0000256" key="6">
    <source>
        <dbReference type="ARBA" id="ARBA00023242"/>
    </source>
</evidence>
<dbReference type="FunFam" id="3.30.160.60:FF:001666">
    <property type="entry name" value="MDS1 and EVI1 complex locus"/>
    <property type="match status" value="1"/>
</dbReference>
<dbReference type="InterPro" id="IPR013087">
    <property type="entry name" value="Znf_C2H2_type"/>
</dbReference>
<dbReference type="Pfam" id="PF13912">
    <property type="entry name" value="zf-C2H2_6"/>
    <property type="match status" value="1"/>
</dbReference>
<dbReference type="GO" id="GO:0000978">
    <property type="term" value="F:RNA polymerase II cis-regulatory region sequence-specific DNA binding"/>
    <property type="evidence" value="ECO:0000318"/>
    <property type="project" value="GO_Central"/>
</dbReference>
<evidence type="ECO:0000256" key="3">
    <source>
        <dbReference type="ARBA" id="ARBA00022737"/>
    </source>
</evidence>
<feature type="compositionally biased region" description="Polar residues" evidence="8">
    <location>
        <begin position="452"/>
        <end position="461"/>
    </location>
</feature>
<protein>
    <submittedName>
        <fullName evidence="12">Zinc finger and BTB domain-containing protein 49-like</fullName>
    </submittedName>
</protein>
<keyword evidence="5" id="KW-0862">Zinc</keyword>
<feature type="domain" description="C2H2-type" evidence="10">
    <location>
        <begin position="376"/>
        <end position="403"/>
    </location>
</feature>
<evidence type="ECO:0000256" key="8">
    <source>
        <dbReference type="SAM" id="MobiDB-lite"/>
    </source>
</evidence>
<dbReference type="InterPro" id="IPR011333">
    <property type="entry name" value="SKP1/BTB/POZ_sf"/>
</dbReference>
<feature type="compositionally biased region" description="Polar residues" evidence="8">
    <location>
        <begin position="484"/>
        <end position="500"/>
    </location>
</feature>
<dbReference type="OMA" id="NDMRQRG"/>
<feature type="domain" description="C2H2-type" evidence="10">
    <location>
        <begin position="320"/>
        <end position="347"/>
    </location>
</feature>
<dbReference type="Gene3D" id="3.30.710.10">
    <property type="entry name" value="Potassium Channel Kv1.1, Chain A"/>
    <property type="match status" value="1"/>
</dbReference>
<evidence type="ECO:0000259" key="9">
    <source>
        <dbReference type="PROSITE" id="PS50097"/>
    </source>
</evidence>
<feature type="domain" description="C2H2-type" evidence="10">
    <location>
        <begin position="348"/>
        <end position="375"/>
    </location>
</feature>
<gene>
    <name evidence="12" type="primary">LOC118413062</name>
</gene>
<keyword evidence="4 7" id="KW-0863">Zinc-finger</keyword>
<dbReference type="GO" id="GO:0000981">
    <property type="term" value="F:DNA-binding transcription factor activity, RNA polymerase II-specific"/>
    <property type="evidence" value="ECO:0000318"/>
    <property type="project" value="GO_Central"/>
</dbReference>
<feature type="domain" description="BTB" evidence="9">
    <location>
        <begin position="32"/>
        <end position="97"/>
    </location>
</feature>
<dbReference type="Proteomes" id="UP000001554">
    <property type="component" value="Chromosome 4"/>
</dbReference>
<reference evidence="11" key="1">
    <citation type="journal article" date="2020" name="Nat. Ecol. Evol.">
        <title>Deeply conserved synteny resolves early events in vertebrate evolution.</title>
        <authorList>
            <person name="Simakov O."/>
            <person name="Marletaz F."/>
            <person name="Yue J.X."/>
            <person name="O'Connell B."/>
            <person name="Jenkins J."/>
            <person name="Brandt A."/>
            <person name="Calef R."/>
            <person name="Tung C.H."/>
            <person name="Huang T.K."/>
            <person name="Schmutz J."/>
            <person name="Satoh N."/>
            <person name="Yu J.K."/>
            <person name="Putnam N.H."/>
            <person name="Green R.E."/>
            <person name="Rokhsar D.S."/>
        </authorList>
    </citation>
    <scope>NUCLEOTIDE SEQUENCE [LARGE SCALE GENOMIC DNA]</scope>
    <source>
        <strain evidence="11">S238N-H82</strain>
    </source>
</reference>
<organism evidence="11 12">
    <name type="scientific">Branchiostoma floridae</name>
    <name type="common">Florida lancelet</name>
    <name type="synonym">Amphioxus</name>
    <dbReference type="NCBI Taxonomy" id="7739"/>
    <lineage>
        <taxon>Eukaryota</taxon>
        <taxon>Metazoa</taxon>
        <taxon>Chordata</taxon>
        <taxon>Cephalochordata</taxon>
        <taxon>Leptocardii</taxon>
        <taxon>Amphioxiformes</taxon>
        <taxon>Branchiostomatidae</taxon>
        <taxon>Branchiostoma</taxon>
    </lineage>
</organism>
<feature type="region of interest" description="Disordered" evidence="8">
    <location>
        <begin position="433"/>
        <end position="500"/>
    </location>
</feature>
<dbReference type="SUPFAM" id="SSF57667">
    <property type="entry name" value="beta-beta-alpha zinc fingers"/>
    <property type="match status" value="2"/>
</dbReference>
<proteinExistence type="predicted"/>
<dbReference type="SMART" id="SM00225">
    <property type="entry name" value="BTB"/>
    <property type="match status" value="1"/>
</dbReference>
<evidence type="ECO:0000259" key="10">
    <source>
        <dbReference type="PROSITE" id="PS50157"/>
    </source>
</evidence>
<dbReference type="KEGG" id="bfo:118413062"/>
<dbReference type="PROSITE" id="PS00028">
    <property type="entry name" value="ZINC_FINGER_C2H2_1"/>
    <property type="match status" value="4"/>
</dbReference>
<evidence type="ECO:0000256" key="1">
    <source>
        <dbReference type="ARBA" id="ARBA00004123"/>
    </source>
</evidence>
<dbReference type="SMART" id="SM00355">
    <property type="entry name" value="ZnF_C2H2"/>
    <property type="match status" value="4"/>
</dbReference>
<dbReference type="GO" id="GO:0008270">
    <property type="term" value="F:zinc ion binding"/>
    <property type="evidence" value="ECO:0007669"/>
    <property type="project" value="UniProtKB-KW"/>
</dbReference>
<dbReference type="RefSeq" id="XP_035672099.1">
    <property type="nucleotide sequence ID" value="XM_035816206.1"/>
</dbReference>
<dbReference type="SUPFAM" id="SSF54695">
    <property type="entry name" value="POZ domain"/>
    <property type="match status" value="1"/>
</dbReference>
<dbReference type="OrthoDB" id="10004641at2759"/>
<dbReference type="AlphaFoldDB" id="A0A9J7KWZ9"/>
<dbReference type="InterPro" id="IPR036236">
    <property type="entry name" value="Znf_C2H2_sf"/>
</dbReference>
<accession>A0A9J7KWZ9</accession>
<dbReference type="InterPro" id="IPR000210">
    <property type="entry name" value="BTB/POZ_dom"/>
</dbReference>
<dbReference type="PANTHER" id="PTHR46105">
    <property type="entry name" value="AGAP004733-PA"/>
    <property type="match status" value="1"/>
</dbReference>